<accession>A0AAE4APV2</accession>
<protein>
    <recommendedName>
        <fullName evidence="2">Anti-sigma factor antagonist</fullName>
    </recommendedName>
</protein>
<dbReference type="Pfam" id="PF01740">
    <property type="entry name" value="STAS"/>
    <property type="match status" value="1"/>
</dbReference>
<proteinExistence type="inferred from homology"/>
<dbReference type="InterPro" id="IPR002645">
    <property type="entry name" value="STAS_dom"/>
</dbReference>
<dbReference type="AlphaFoldDB" id="A0AAE4APV2"/>
<evidence type="ECO:0000313" key="4">
    <source>
        <dbReference type="EMBL" id="MDQ0291714.1"/>
    </source>
</evidence>
<gene>
    <name evidence="4" type="ORF">J3R75_003821</name>
</gene>
<feature type="domain" description="STAS" evidence="3">
    <location>
        <begin position="1"/>
        <end position="99"/>
    </location>
</feature>
<reference evidence="4" key="1">
    <citation type="submission" date="2023-07" db="EMBL/GenBank/DDBJ databases">
        <title>Genomic Encyclopedia of Type Strains, Phase IV (KMG-IV): sequencing the most valuable type-strain genomes for metagenomic binning, comparative biology and taxonomic classification.</title>
        <authorList>
            <person name="Goeker M."/>
        </authorList>
    </citation>
    <scope>NUCLEOTIDE SEQUENCE</scope>
    <source>
        <strain evidence="4">DSM 24202</strain>
    </source>
</reference>
<keyword evidence="5" id="KW-1185">Reference proteome</keyword>
<evidence type="ECO:0000256" key="2">
    <source>
        <dbReference type="RuleBase" id="RU003749"/>
    </source>
</evidence>
<evidence type="ECO:0000313" key="5">
    <source>
        <dbReference type="Proteomes" id="UP001238163"/>
    </source>
</evidence>
<evidence type="ECO:0000256" key="1">
    <source>
        <dbReference type="ARBA" id="ARBA00009013"/>
    </source>
</evidence>
<organism evidence="4 5">
    <name type="scientific">Oligosphaera ethanolica</name>
    <dbReference type="NCBI Taxonomy" id="760260"/>
    <lineage>
        <taxon>Bacteria</taxon>
        <taxon>Pseudomonadati</taxon>
        <taxon>Lentisphaerota</taxon>
        <taxon>Oligosphaeria</taxon>
        <taxon>Oligosphaerales</taxon>
        <taxon>Oligosphaeraceae</taxon>
        <taxon>Oligosphaera</taxon>
    </lineage>
</organism>
<dbReference type="CDD" id="cd07043">
    <property type="entry name" value="STAS_anti-anti-sigma_factors"/>
    <property type="match status" value="1"/>
</dbReference>
<dbReference type="Proteomes" id="UP001238163">
    <property type="component" value="Unassembled WGS sequence"/>
</dbReference>
<comment type="similarity">
    <text evidence="1 2">Belongs to the anti-sigma-factor antagonist family.</text>
</comment>
<dbReference type="SUPFAM" id="SSF52091">
    <property type="entry name" value="SpoIIaa-like"/>
    <property type="match status" value="1"/>
</dbReference>
<dbReference type="GO" id="GO:0043856">
    <property type="term" value="F:anti-sigma factor antagonist activity"/>
    <property type="evidence" value="ECO:0007669"/>
    <property type="project" value="InterPro"/>
</dbReference>
<evidence type="ECO:0000259" key="3">
    <source>
        <dbReference type="PROSITE" id="PS50801"/>
    </source>
</evidence>
<dbReference type="PROSITE" id="PS50801">
    <property type="entry name" value="STAS"/>
    <property type="match status" value="1"/>
</dbReference>
<name>A0AAE4APV2_9BACT</name>
<dbReference type="PANTHER" id="PTHR33495">
    <property type="entry name" value="ANTI-SIGMA FACTOR ANTAGONIST TM_1081-RELATED-RELATED"/>
    <property type="match status" value="1"/>
</dbReference>
<dbReference type="EMBL" id="JAUSVL010000001">
    <property type="protein sequence ID" value="MDQ0291714.1"/>
    <property type="molecule type" value="Genomic_DNA"/>
</dbReference>
<dbReference type="InterPro" id="IPR036513">
    <property type="entry name" value="STAS_dom_sf"/>
</dbReference>
<dbReference type="NCBIfam" id="TIGR00377">
    <property type="entry name" value="ant_ant_sig"/>
    <property type="match status" value="1"/>
</dbReference>
<dbReference type="Gene3D" id="3.30.750.24">
    <property type="entry name" value="STAS domain"/>
    <property type="match status" value="1"/>
</dbReference>
<sequence length="99" mass="10860">MNITKTLNDKELVITLDGRLDTTTAPVLETEMQSACEGVESLVLDLKDLVYISSAGLRVILSTQKRMAKQGSMKIVHVTKAVMDIFTMTGFASIIRIEA</sequence>
<dbReference type="InterPro" id="IPR003658">
    <property type="entry name" value="Anti-sigma_ant"/>
</dbReference>
<comment type="caution">
    <text evidence="4">The sequence shown here is derived from an EMBL/GenBank/DDBJ whole genome shotgun (WGS) entry which is preliminary data.</text>
</comment>
<dbReference type="RefSeq" id="WP_307264910.1">
    <property type="nucleotide sequence ID" value="NZ_JAUSVL010000001.1"/>
</dbReference>